<dbReference type="EMBL" id="GDJX01007282">
    <property type="protein sequence ID" value="JAT60654.1"/>
    <property type="molecule type" value="Transcribed_RNA"/>
</dbReference>
<evidence type="ECO:0000256" key="2">
    <source>
        <dbReference type="ARBA" id="ARBA00022553"/>
    </source>
</evidence>
<dbReference type="FunFam" id="3.30.200.20:FF:000428">
    <property type="entry name" value="Inactive LRR receptor-like serine/threonine-protein kinase BIR2"/>
    <property type="match status" value="1"/>
</dbReference>
<dbReference type="FunFam" id="1.10.510.10:FF:000609">
    <property type="entry name" value="Inactive LRR receptor-like serine/threonine-protein kinase BIR2"/>
    <property type="match status" value="1"/>
</dbReference>
<evidence type="ECO:0000256" key="6">
    <source>
        <dbReference type="ARBA" id="ARBA00022737"/>
    </source>
</evidence>
<keyword evidence="6" id="KW-0677">Repeat</keyword>
<name>A0A1D1Z1A6_9ARAE</name>
<dbReference type="GO" id="GO:0004672">
    <property type="term" value="F:protein kinase activity"/>
    <property type="evidence" value="ECO:0007669"/>
    <property type="project" value="InterPro"/>
</dbReference>
<keyword evidence="4 12" id="KW-0812">Transmembrane</keyword>
<dbReference type="AlphaFoldDB" id="A0A1D1Z1A6"/>
<reference evidence="14" key="1">
    <citation type="submission" date="2015-07" db="EMBL/GenBank/DDBJ databases">
        <title>Transcriptome Assembly of Anthurium amnicola.</title>
        <authorList>
            <person name="Suzuki J."/>
        </authorList>
    </citation>
    <scope>NUCLEOTIDE SEQUENCE</scope>
</reference>
<evidence type="ECO:0000256" key="4">
    <source>
        <dbReference type="ARBA" id="ARBA00022692"/>
    </source>
</evidence>
<keyword evidence="5" id="KW-0732">Signal</keyword>
<dbReference type="GO" id="GO:0005524">
    <property type="term" value="F:ATP binding"/>
    <property type="evidence" value="ECO:0007669"/>
    <property type="project" value="UniProtKB-KW"/>
</dbReference>
<dbReference type="Gene3D" id="3.80.10.10">
    <property type="entry name" value="Ribonuclease Inhibitor"/>
    <property type="match status" value="1"/>
</dbReference>
<evidence type="ECO:0000256" key="11">
    <source>
        <dbReference type="ARBA" id="ARBA00023180"/>
    </source>
</evidence>
<comment type="subcellular location">
    <subcellularLocation>
        <location evidence="1">Membrane</location>
        <topology evidence="1">Single-pass membrane protein</topology>
    </subcellularLocation>
</comment>
<feature type="domain" description="Protein kinase" evidence="13">
    <location>
        <begin position="228"/>
        <end position="599"/>
    </location>
</feature>
<dbReference type="InterPro" id="IPR000719">
    <property type="entry name" value="Prot_kinase_dom"/>
</dbReference>
<keyword evidence="8" id="KW-0067">ATP-binding</keyword>
<dbReference type="SUPFAM" id="SSF52058">
    <property type="entry name" value="L domain-like"/>
    <property type="match status" value="1"/>
</dbReference>
<keyword evidence="2" id="KW-0597">Phosphoprotein</keyword>
<dbReference type="PANTHER" id="PTHR48007:SF86">
    <property type="entry name" value="(WILD MALAYSIAN BANANA) HYPOTHETICAL PROTEIN"/>
    <property type="match status" value="1"/>
</dbReference>
<dbReference type="PROSITE" id="PS50011">
    <property type="entry name" value="PROTEIN_KINASE_DOM"/>
    <property type="match status" value="1"/>
</dbReference>
<proteinExistence type="predicted"/>
<dbReference type="Gene3D" id="1.10.510.10">
    <property type="entry name" value="Transferase(Phosphotransferase) domain 1"/>
    <property type="match status" value="1"/>
</dbReference>
<keyword evidence="14" id="KW-0418">Kinase</keyword>
<keyword evidence="9 12" id="KW-1133">Transmembrane helix</keyword>
<keyword evidence="7" id="KW-0547">Nucleotide-binding</keyword>
<evidence type="ECO:0000259" key="13">
    <source>
        <dbReference type="PROSITE" id="PS50011"/>
    </source>
</evidence>
<dbReference type="CDD" id="cd14066">
    <property type="entry name" value="STKc_IRAK"/>
    <property type="match status" value="1"/>
</dbReference>
<evidence type="ECO:0000256" key="3">
    <source>
        <dbReference type="ARBA" id="ARBA00022614"/>
    </source>
</evidence>
<feature type="transmembrane region" description="Helical" evidence="12">
    <location>
        <begin position="6"/>
        <end position="32"/>
    </location>
</feature>
<evidence type="ECO:0000256" key="10">
    <source>
        <dbReference type="ARBA" id="ARBA00023136"/>
    </source>
</evidence>
<sequence length="624" mass="66646">MAEVGLIRSVGVVTVVVVAVAMAVGMGPMATVRAEDAMRCLRGVKDGLKDPEGKLGSTWNFGNTSVGSVCNFLGVSCWNQQENRVLGLKLPSMGLAGEIPAALQYCSSATDLDLSGNAISGGIPPGLCQWIPYLVSLDLSSNALSGHIPPDLANCSYLNTLILSGNRLSGPIPLELSRLSRLKQISVARNSLSGPIPPAFASFDPVGFEDSGLCGPPLGSRCGGLGRRSLIIIIAAGVFGAAVSLLLAFGIWRWCVVRPAAKKRRQRMEAAAAATGGAVKEDDGSWAERLRPHRLVQVSLFQKPIVKVKLADLMAATNEFDPNNIISFSSRAGTTYKAVLPDGSALAVKRLHACALSEKQFRFEMGRLGQLRHPNLVPLLGFCVVEDERLLVYKHMPNGSLFTMLHSGSEPLDWPSRLKIGIGASRGLAWLHHGIQPPLIHQNVSSRVILLDEDNEARITDFGLAQLIGSSGDGTNTSALINGDFGDFGYVAPEYSTTMVASQKGDVYGFGVVLLELVTGQKPLEVANTAGEGFKGNLVDWVNQLSAAGRIGDAVDKSIGGMGHDDKILQFLKVACACVVPRPKERTPMYQVYQSLKAIGEANDLSEQFDEFPLVYGKDDQEPQ</sequence>
<evidence type="ECO:0000313" key="14">
    <source>
        <dbReference type="EMBL" id="JAT60654.1"/>
    </source>
</evidence>
<evidence type="ECO:0000256" key="12">
    <source>
        <dbReference type="SAM" id="Phobius"/>
    </source>
</evidence>
<evidence type="ECO:0000256" key="7">
    <source>
        <dbReference type="ARBA" id="ARBA00022741"/>
    </source>
</evidence>
<evidence type="ECO:0000256" key="8">
    <source>
        <dbReference type="ARBA" id="ARBA00022840"/>
    </source>
</evidence>
<feature type="transmembrane region" description="Helical" evidence="12">
    <location>
        <begin position="230"/>
        <end position="254"/>
    </location>
</feature>
<dbReference type="GO" id="GO:0016020">
    <property type="term" value="C:membrane"/>
    <property type="evidence" value="ECO:0007669"/>
    <property type="project" value="UniProtKB-SubCell"/>
</dbReference>
<dbReference type="Pfam" id="PF07714">
    <property type="entry name" value="PK_Tyr_Ser-Thr"/>
    <property type="match status" value="1"/>
</dbReference>
<dbReference type="InterPro" id="IPR011009">
    <property type="entry name" value="Kinase-like_dom_sf"/>
</dbReference>
<evidence type="ECO:0000256" key="1">
    <source>
        <dbReference type="ARBA" id="ARBA00004167"/>
    </source>
</evidence>
<keyword evidence="11" id="KW-0325">Glycoprotein</keyword>
<dbReference type="InterPro" id="IPR001245">
    <property type="entry name" value="Ser-Thr/Tyr_kinase_cat_dom"/>
</dbReference>
<dbReference type="PANTHER" id="PTHR48007">
    <property type="entry name" value="LEUCINE-RICH REPEAT RECEPTOR-LIKE PROTEIN KINASE PXC1"/>
    <property type="match status" value="1"/>
</dbReference>
<accession>A0A1D1Z1A6</accession>
<dbReference type="FunFam" id="3.80.10.10:FF:000400">
    <property type="entry name" value="Nuclear pore complex protein NUP107"/>
    <property type="match status" value="1"/>
</dbReference>
<protein>
    <submittedName>
        <fullName evidence="14">Putative inactive receptor kinase At1g27190</fullName>
    </submittedName>
</protein>
<evidence type="ECO:0000256" key="5">
    <source>
        <dbReference type="ARBA" id="ARBA00022729"/>
    </source>
</evidence>
<gene>
    <name evidence="14" type="primary">At1g27190_0</name>
    <name evidence="14" type="ORF">g.34911</name>
</gene>
<dbReference type="Pfam" id="PF00560">
    <property type="entry name" value="LRR_1"/>
    <property type="match status" value="3"/>
</dbReference>
<organism evidence="14">
    <name type="scientific">Anthurium amnicola</name>
    <dbReference type="NCBI Taxonomy" id="1678845"/>
    <lineage>
        <taxon>Eukaryota</taxon>
        <taxon>Viridiplantae</taxon>
        <taxon>Streptophyta</taxon>
        <taxon>Embryophyta</taxon>
        <taxon>Tracheophyta</taxon>
        <taxon>Spermatophyta</taxon>
        <taxon>Magnoliopsida</taxon>
        <taxon>Liliopsida</taxon>
        <taxon>Araceae</taxon>
        <taxon>Pothoideae</taxon>
        <taxon>Potheae</taxon>
        <taxon>Anthurium</taxon>
    </lineage>
</organism>
<dbReference type="InterPro" id="IPR001611">
    <property type="entry name" value="Leu-rich_rpt"/>
</dbReference>
<dbReference type="SUPFAM" id="SSF56112">
    <property type="entry name" value="Protein kinase-like (PK-like)"/>
    <property type="match status" value="1"/>
</dbReference>
<dbReference type="Gene3D" id="3.30.200.20">
    <property type="entry name" value="Phosphorylase Kinase, domain 1"/>
    <property type="match status" value="1"/>
</dbReference>
<keyword evidence="3" id="KW-0433">Leucine-rich repeat</keyword>
<dbReference type="InterPro" id="IPR046959">
    <property type="entry name" value="PRK1-6/SRF4-like"/>
</dbReference>
<dbReference type="InterPro" id="IPR032675">
    <property type="entry name" value="LRR_dom_sf"/>
</dbReference>
<evidence type="ECO:0000256" key="9">
    <source>
        <dbReference type="ARBA" id="ARBA00022989"/>
    </source>
</evidence>
<keyword evidence="14" id="KW-0675">Receptor</keyword>
<keyword evidence="10 12" id="KW-0472">Membrane</keyword>
<keyword evidence="14" id="KW-0808">Transferase</keyword>